<reference evidence="2 3" key="1">
    <citation type="submission" date="2014-11" db="EMBL/GenBank/DDBJ databases">
        <title>Symbiosis island explosion on the genome of extra-slow-growing strains of soybean bradyrhizobia with massive insertion sequences.</title>
        <authorList>
            <person name="Iida T."/>
            <person name="Minamisawa K."/>
        </authorList>
    </citation>
    <scope>NUCLEOTIDE SEQUENCE [LARGE SCALE GENOMIC DNA]</scope>
    <source>
        <strain evidence="2 3">NK6</strain>
    </source>
</reference>
<evidence type="ECO:0000313" key="2">
    <source>
        <dbReference type="EMBL" id="BAR58719.1"/>
    </source>
</evidence>
<feature type="region of interest" description="Disordered" evidence="1">
    <location>
        <begin position="25"/>
        <end position="86"/>
    </location>
</feature>
<evidence type="ECO:0000256" key="1">
    <source>
        <dbReference type="SAM" id="MobiDB-lite"/>
    </source>
</evidence>
<accession>A0A0E4BSA3</accession>
<feature type="compositionally biased region" description="Basic residues" evidence="1">
    <location>
        <begin position="67"/>
        <end position="80"/>
    </location>
</feature>
<proteinExistence type="predicted"/>
<dbReference type="AlphaFoldDB" id="A0A0E4BSA3"/>
<dbReference type="EMBL" id="AP014685">
    <property type="protein sequence ID" value="BAR58719.1"/>
    <property type="molecule type" value="Genomic_DNA"/>
</dbReference>
<evidence type="ECO:0000313" key="3">
    <source>
        <dbReference type="Proteomes" id="UP000063308"/>
    </source>
</evidence>
<dbReference type="Proteomes" id="UP000063308">
    <property type="component" value="Chromosome"/>
</dbReference>
<feature type="compositionally biased region" description="Basic and acidic residues" evidence="1">
    <location>
        <begin position="48"/>
        <end position="60"/>
    </location>
</feature>
<sequence length="86" mass="9333">MIFLPLPACGERGGVRGVSTGTLAVGLAESPPHPESARSARIPASPRKRGEAKSGHHERPAMIARQSPRHRGIRTSRSWHPRFPNP</sequence>
<organism evidence="2 3">
    <name type="scientific">Bradyrhizobium diazoefficiens</name>
    <dbReference type="NCBI Taxonomy" id="1355477"/>
    <lineage>
        <taxon>Bacteria</taxon>
        <taxon>Pseudomonadati</taxon>
        <taxon>Pseudomonadota</taxon>
        <taxon>Alphaproteobacteria</taxon>
        <taxon>Hyphomicrobiales</taxon>
        <taxon>Nitrobacteraceae</taxon>
        <taxon>Bradyrhizobium</taxon>
    </lineage>
</organism>
<gene>
    <name evidence="2" type="ORF">NK6_5561</name>
</gene>
<protein>
    <submittedName>
        <fullName evidence="2">Uncharacterized protein</fullName>
    </submittedName>
</protein>
<name>A0A0E4BSA3_9BRAD</name>